<name>A0A3E3J588_9FIRM</name>
<accession>A0A3E3J588</accession>
<sequence length="71" mass="7741">MAVILFRIIMLLSLYQKWTAPAIKDPAASNEVFDSRGSRQISMQAWIPGSLLAEINHGPIGNLSTTVSVLT</sequence>
<evidence type="ECO:0000313" key="4">
    <source>
        <dbReference type="Proteomes" id="UP000261166"/>
    </source>
</evidence>
<dbReference type="Proteomes" id="UP000261166">
    <property type="component" value="Unassembled WGS sequence"/>
</dbReference>
<reference evidence="2 4" key="1">
    <citation type="submission" date="2018-08" db="EMBL/GenBank/DDBJ databases">
        <title>A genome reference for cultivated species of the human gut microbiota.</title>
        <authorList>
            <person name="Zou Y."/>
            <person name="Xue W."/>
            <person name="Luo G."/>
        </authorList>
    </citation>
    <scope>NUCLEOTIDE SEQUENCE [LARGE SCALE GENOMIC DNA]</scope>
    <source>
        <strain evidence="2 4">AF26-4BH</strain>
        <strain evidence="1">TF05-5AC</strain>
    </source>
</reference>
<evidence type="ECO:0000313" key="3">
    <source>
        <dbReference type="Proteomes" id="UP000260812"/>
    </source>
</evidence>
<keyword evidence="3" id="KW-1185">Reference proteome</keyword>
<comment type="caution">
    <text evidence="2">The sequence shown here is derived from an EMBL/GenBank/DDBJ whole genome shotgun (WGS) entry which is preliminary data.</text>
</comment>
<dbReference type="AlphaFoldDB" id="A0A3E3J588"/>
<gene>
    <name evidence="2" type="ORF">DWY69_00500</name>
    <name evidence="1" type="ORF">DXC51_07850</name>
</gene>
<proteinExistence type="predicted"/>
<dbReference type="Proteomes" id="UP000260812">
    <property type="component" value="Unassembled WGS sequence"/>
</dbReference>
<dbReference type="EMBL" id="QVLV01000004">
    <property type="protein sequence ID" value="RGE62501.1"/>
    <property type="molecule type" value="Genomic_DNA"/>
</dbReference>
<evidence type="ECO:0000313" key="2">
    <source>
        <dbReference type="EMBL" id="RGE74486.1"/>
    </source>
</evidence>
<dbReference type="EMBL" id="QVLU01000001">
    <property type="protein sequence ID" value="RGE74486.1"/>
    <property type="molecule type" value="Genomic_DNA"/>
</dbReference>
<organism evidence="2 4">
    <name type="scientific">Eisenbergiella massiliensis</name>
    <dbReference type="NCBI Taxonomy" id="1720294"/>
    <lineage>
        <taxon>Bacteria</taxon>
        <taxon>Bacillati</taxon>
        <taxon>Bacillota</taxon>
        <taxon>Clostridia</taxon>
        <taxon>Lachnospirales</taxon>
        <taxon>Lachnospiraceae</taxon>
        <taxon>Eisenbergiella</taxon>
    </lineage>
</organism>
<protein>
    <submittedName>
        <fullName evidence="2">Uncharacterized protein</fullName>
    </submittedName>
</protein>
<evidence type="ECO:0000313" key="1">
    <source>
        <dbReference type="EMBL" id="RGE62501.1"/>
    </source>
</evidence>